<evidence type="ECO:0000256" key="1">
    <source>
        <dbReference type="ARBA" id="ARBA00007583"/>
    </source>
</evidence>
<dbReference type="InterPro" id="IPR047141">
    <property type="entry name" value="Stealth"/>
</dbReference>
<evidence type="ECO:0000313" key="8">
    <source>
        <dbReference type="EMBL" id="GAB1219326.1"/>
    </source>
</evidence>
<dbReference type="InterPro" id="IPR021520">
    <property type="entry name" value="Stealth_CR2"/>
</dbReference>
<keyword evidence="3" id="KW-1133">Transmembrane helix</keyword>
<dbReference type="Pfam" id="PF17101">
    <property type="entry name" value="Stealth_CR1"/>
    <property type="match status" value="1"/>
</dbReference>
<feature type="transmembrane region" description="Helical" evidence="3">
    <location>
        <begin position="7"/>
        <end position="23"/>
    </location>
</feature>
<keyword evidence="3" id="KW-0812">Transmembrane</keyword>
<evidence type="ECO:0008006" key="10">
    <source>
        <dbReference type="Google" id="ProtNLM"/>
    </source>
</evidence>
<dbReference type="Pfam" id="PF17102">
    <property type="entry name" value="Stealth_CR3"/>
    <property type="match status" value="1"/>
</dbReference>
<comment type="similarity">
    <text evidence="1">Belongs to the stealth family.</text>
</comment>
<accession>A0ABQ0D901</accession>
<evidence type="ECO:0000259" key="6">
    <source>
        <dbReference type="Pfam" id="PF17102"/>
    </source>
</evidence>
<feature type="domain" description="Stealth protein CR1 conserved region 1" evidence="5">
    <location>
        <begin position="76"/>
        <end position="100"/>
    </location>
</feature>
<dbReference type="InterPro" id="IPR031357">
    <property type="entry name" value="Stealth_CR3"/>
</dbReference>
<proteinExistence type="inferred from homology"/>
<evidence type="ECO:0000259" key="7">
    <source>
        <dbReference type="Pfam" id="PF17103"/>
    </source>
</evidence>
<gene>
    <name evidence="8" type="ORF">ENUP19_0020G0056</name>
</gene>
<dbReference type="Pfam" id="PF17103">
    <property type="entry name" value="Stealth_CR4"/>
    <property type="match status" value="1"/>
</dbReference>
<feature type="domain" description="Stealth protein CR2 conserved region 2" evidence="4">
    <location>
        <begin position="105"/>
        <end position="215"/>
    </location>
</feature>
<evidence type="ECO:0000259" key="4">
    <source>
        <dbReference type="Pfam" id="PF11380"/>
    </source>
</evidence>
<feature type="domain" description="Stealth protein CR4 conserved region 4" evidence="7">
    <location>
        <begin position="340"/>
        <end position="386"/>
    </location>
</feature>
<evidence type="ECO:0000259" key="5">
    <source>
        <dbReference type="Pfam" id="PF17101"/>
    </source>
</evidence>
<dbReference type="PANTHER" id="PTHR24045">
    <property type="match status" value="1"/>
</dbReference>
<evidence type="ECO:0000256" key="2">
    <source>
        <dbReference type="ARBA" id="ARBA00022679"/>
    </source>
</evidence>
<dbReference type="Proteomes" id="UP001628156">
    <property type="component" value="Unassembled WGS sequence"/>
</dbReference>
<comment type="caution">
    <text evidence="8">The sequence shown here is derived from an EMBL/GenBank/DDBJ whole genome shotgun (WGS) entry which is preliminary data.</text>
</comment>
<dbReference type="InterPro" id="IPR031356">
    <property type="entry name" value="Stealth_CR4"/>
</dbReference>
<protein>
    <recommendedName>
        <fullName evidence="10">Glycosyltransferase</fullName>
    </recommendedName>
</protein>
<evidence type="ECO:0000256" key="3">
    <source>
        <dbReference type="SAM" id="Phobius"/>
    </source>
</evidence>
<evidence type="ECO:0000313" key="9">
    <source>
        <dbReference type="Proteomes" id="UP001628156"/>
    </source>
</evidence>
<feature type="domain" description="Stealth protein CR3 conserved region 3" evidence="6">
    <location>
        <begin position="262"/>
        <end position="310"/>
    </location>
</feature>
<reference evidence="8 9" key="1">
    <citation type="journal article" date="2019" name="PLoS Negl. Trop. Dis.">
        <title>Whole genome sequencing of Entamoeba nuttalli reveals mammalian host-related molecular signatures and a novel octapeptide-repeat surface protein.</title>
        <authorList>
            <person name="Tanaka M."/>
            <person name="Makiuchi T."/>
            <person name="Komiyama T."/>
            <person name="Shiina T."/>
            <person name="Osaki K."/>
            <person name="Tachibana H."/>
        </authorList>
    </citation>
    <scope>NUCLEOTIDE SEQUENCE [LARGE SCALE GENOMIC DNA]</scope>
    <source>
        <strain evidence="8 9">P19-061405</strain>
    </source>
</reference>
<keyword evidence="2" id="KW-0808">Transferase</keyword>
<organism evidence="8 9">
    <name type="scientific">Entamoeba nuttalli</name>
    <dbReference type="NCBI Taxonomy" id="412467"/>
    <lineage>
        <taxon>Eukaryota</taxon>
        <taxon>Amoebozoa</taxon>
        <taxon>Evosea</taxon>
        <taxon>Archamoebae</taxon>
        <taxon>Mastigamoebida</taxon>
        <taxon>Entamoebidae</taxon>
        <taxon>Entamoeba</taxon>
    </lineage>
</organism>
<dbReference type="EMBL" id="BAAFRS010000020">
    <property type="protein sequence ID" value="GAB1219326.1"/>
    <property type="molecule type" value="Genomic_DNA"/>
</dbReference>
<keyword evidence="9" id="KW-1185">Reference proteome</keyword>
<dbReference type="Pfam" id="PF11380">
    <property type="entry name" value="Stealth_CR2"/>
    <property type="match status" value="1"/>
</dbReference>
<name>A0ABQ0D901_9EUKA</name>
<keyword evidence="3" id="KW-0472">Membrane</keyword>
<dbReference type="InterPro" id="IPR031358">
    <property type="entry name" value="Stealth_CR1"/>
</dbReference>
<sequence>MFVIRNIIAILMFIAIVYMYFDLPQQFQQISFQHYFISSNDGLSSPSLINPNNTVTLKLQHYNVSSYVDPSCPEGIDVVWLWVNGSDPEFRKQLEKNGKKGGEGRYRDYNTLQYSIRSVYNFAPFIKHYFIVTMGQTPSFLNTSQFEWNEYTLRIVDHKEIFPNTKDLPVFNSNSLEVSLHNIKNLSSCFLYLNDDMLLGKELKPEHFINSDGKLKVYHNSWKAPDTNRMVKNIWHRSVGNSNELINNHFGKSKTVKHPYVSHHCYFFKRDILKQMEGTWPEQYKETRRHKFREGNDLAIPFMHGAFVVESGQGIYVKEYNYYYGSFTSSRRSNTKLINNIEKKQPQCICINDALEKSSVAVINKETAILNSFLETYYPYPSPFEKYIQFN</sequence>
<dbReference type="PANTHER" id="PTHR24045:SF0">
    <property type="entry name" value="N-ACETYLGLUCOSAMINE-1-PHOSPHOTRANSFERASE SUBUNITS ALPHA_BETA"/>
    <property type="match status" value="1"/>
</dbReference>